<evidence type="ECO:0000256" key="2">
    <source>
        <dbReference type="ARBA" id="ARBA00006411"/>
    </source>
</evidence>
<keyword evidence="4" id="KW-0143">Chaperone</keyword>
<gene>
    <name evidence="7" type="ORF">J7S33_10140</name>
    <name evidence="6" type="ORF">JOE68_001970</name>
</gene>
<evidence type="ECO:0000313" key="6">
    <source>
        <dbReference type="EMBL" id="MBM7811105.1"/>
    </source>
</evidence>
<comment type="similarity">
    <text evidence="2">Belongs to the EspG family.</text>
</comment>
<evidence type="ECO:0000256" key="1">
    <source>
        <dbReference type="ARBA" id="ARBA00004496"/>
    </source>
</evidence>
<sequence length="274" mass="29452">MLRTKVAIPVVAFYTAWQAEGLSTLHNALLTDVDLDEDRLAEGDLGGLAELARGGWAELQRLGLARGRQLHADLGRSLRLLAEAGAEYYAFFNHGDEDTRSALVAVSGDEALRVVLRPDEHFALEPVRAQDAVQSLVSALPEAKPGRGGVLSLPEDALADGPRRPRHGDEDGGGSFLQASRPSGAHSAEVQAVRRLLAEQRTGGGQLFAARRDRFGRKQRCAAPLTYFDTVTGRYLSAKSKGGDGTPWITVQPADFTTLHGRLRQLTADAAPRG</sequence>
<evidence type="ECO:0000256" key="3">
    <source>
        <dbReference type="ARBA" id="ARBA00022490"/>
    </source>
</evidence>
<dbReference type="Pfam" id="PF14011">
    <property type="entry name" value="ESX-1_EspG"/>
    <property type="match status" value="1"/>
</dbReference>
<evidence type="ECO:0000256" key="5">
    <source>
        <dbReference type="SAM" id="MobiDB-lite"/>
    </source>
</evidence>
<keyword evidence="9" id="KW-1185">Reference proteome</keyword>
<reference evidence="7" key="2">
    <citation type="submission" date="2021-04" db="EMBL/GenBank/DDBJ databases">
        <title>Saccharothrix algeriensis WGS.</title>
        <authorList>
            <person name="Stuskova K."/>
            <person name="Hakalova E."/>
            <person name="Tebbal A.B."/>
            <person name="Eichmeier A."/>
        </authorList>
    </citation>
    <scope>NUCLEOTIDE SEQUENCE</scope>
    <source>
        <strain evidence="7">NRRL B-24137</strain>
    </source>
</reference>
<accession>A0A8T8I2I9</accession>
<evidence type="ECO:0000313" key="9">
    <source>
        <dbReference type="Proteomes" id="UP001195724"/>
    </source>
</evidence>
<dbReference type="EMBL" id="CP072788">
    <property type="protein sequence ID" value="QTR05045.1"/>
    <property type="molecule type" value="Genomic_DNA"/>
</dbReference>
<protein>
    <submittedName>
        <fullName evidence="7">ESX secretion-associated protein EspG</fullName>
    </submittedName>
</protein>
<comment type="subcellular location">
    <subcellularLocation>
        <location evidence="1">Cytoplasm</location>
    </subcellularLocation>
</comment>
<name>A0A8T8I2I9_9PSEU</name>
<dbReference type="RefSeq" id="WP_204841986.1">
    <property type="nucleotide sequence ID" value="NZ_JAFBCL010000001.1"/>
</dbReference>
<dbReference type="AlphaFoldDB" id="A0A8T8I2I9"/>
<dbReference type="Proteomes" id="UP000671828">
    <property type="component" value="Chromosome"/>
</dbReference>
<dbReference type="Proteomes" id="UP001195724">
    <property type="component" value="Unassembled WGS sequence"/>
</dbReference>
<keyword evidence="3" id="KW-0963">Cytoplasm</keyword>
<dbReference type="InterPro" id="IPR025734">
    <property type="entry name" value="EspG"/>
</dbReference>
<organism evidence="7 8">
    <name type="scientific">Saccharothrix algeriensis</name>
    <dbReference type="NCBI Taxonomy" id="173560"/>
    <lineage>
        <taxon>Bacteria</taxon>
        <taxon>Bacillati</taxon>
        <taxon>Actinomycetota</taxon>
        <taxon>Actinomycetes</taxon>
        <taxon>Pseudonocardiales</taxon>
        <taxon>Pseudonocardiaceae</taxon>
        <taxon>Saccharothrix</taxon>
    </lineage>
</organism>
<feature type="region of interest" description="Disordered" evidence="5">
    <location>
        <begin position="143"/>
        <end position="185"/>
    </location>
</feature>
<proteinExistence type="inferred from homology"/>
<dbReference type="EMBL" id="JAFBCL010000001">
    <property type="protein sequence ID" value="MBM7811105.1"/>
    <property type="molecule type" value="Genomic_DNA"/>
</dbReference>
<evidence type="ECO:0000256" key="4">
    <source>
        <dbReference type="ARBA" id="ARBA00023186"/>
    </source>
</evidence>
<feature type="compositionally biased region" description="Basic and acidic residues" evidence="5">
    <location>
        <begin position="161"/>
        <end position="170"/>
    </location>
</feature>
<evidence type="ECO:0000313" key="7">
    <source>
        <dbReference type="EMBL" id="QTR05045.1"/>
    </source>
</evidence>
<reference evidence="6 9" key="1">
    <citation type="submission" date="2021-01" db="EMBL/GenBank/DDBJ databases">
        <title>Sequencing the genomes of 1000 actinobacteria strains.</title>
        <authorList>
            <person name="Klenk H.-P."/>
        </authorList>
    </citation>
    <scope>NUCLEOTIDE SEQUENCE [LARGE SCALE GENOMIC DNA]</scope>
    <source>
        <strain evidence="6 9">DSM 44581</strain>
    </source>
</reference>
<evidence type="ECO:0000313" key="8">
    <source>
        <dbReference type="Proteomes" id="UP000671828"/>
    </source>
</evidence>